<dbReference type="Proteomes" id="UP000305067">
    <property type="component" value="Unassembled WGS sequence"/>
</dbReference>
<dbReference type="EMBL" id="ML178837">
    <property type="protein sequence ID" value="TFK98795.1"/>
    <property type="molecule type" value="Genomic_DNA"/>
</dbReference>
<keyword evidence="2" id="KW-1185">Reference proteome</keyword>
<organism evidence="1 2">
    <name type="scientific">Pterulicium gracile</name>
    <dbReference type="NCBI Taxonomy" id="1884261"/>
    <lineage>
        <taxon>Eukaryota</taxon>
        <taxon>Fungi</taxon>
        <taxon>Dikarya</taxon>
        <taxon>Basidiomycota</taxon>
        <taxon>Agaricomycotina</taxon>
        <taxon>Agaricomycetes</taxon>
        <taxon>Agaricomycetidae</taxon>
        <taxon>Agaricales</taxon>
        <taxon>Pleurotineae</taxon>
        <taxon>Pterulaceae</taxon>
        <taxon>Pterulicium</taxon>
    </lineage>
</organism>
<gene>
    <name evidence="1" type="ORF">BDV98DRAFT_194574</name>
</gene>
<accession>A0A5C3Q9R5</accession>
<proteinExistence type="predicted"/>
<evidence type="ECO:0000313" key="1">
    <source>
        <dbReference type="EMBL" id="TFK98795.1"/>
    </source>
</evidence>
<evidence type="ECO:0008006" key="3">
    <source>
        <dbReference type="Google" id="ProtNLM"/>
    </source>
</evidence>
<evidence type="ECO:0000313" key="2">
    <source>
        <dbReference type="Proteomes" id="UP000305067"/>
    </source>
</evidence>
<dbReference type="AlphaFoldDB" id="A0A5C3Q9R5"/>
<sequence length="175" mass="18919">MANISAQLGTVPASPRLDIPADVAREVLLRVHSPVDILSLGGTSQLFAHVSRERPIWIAAVIFTRDAQQLVIPDSAIERMSIAELENTALQPYRVFAQLKAADMVLKEAVSPRLRHTELALLNQGSGPGDRRKERCFALVVIPGGRYFAQGTHTVDAETGRDVTSGNRVPSGCGI</sequence>
<reference evidence="1 2" key="1">
    <citation type="journal article" date="2019" name="Nat. Ecol. Evol.">
        <title>Megaphylogeny resolves global patterns of mushroom evolution.</title>
        <authorList>
            <person name="Varga T."/>
            <person name="Krizsan K."/>
            <person name="Foldi C."/>
            <person name="Dima B."/>
            <person name="Sanchez-Garcia M."/>
            <person name="Sanchez-Ramirez S."/>
            <person name="Szollosi G.J."/>
            <person name="Szarkandi J.G."/>
            <person name="Papp V."/>
            <person name="Albert L."/>
            <person name="Andreopoulos W."/>
            <person name="Angelini C."/>
            <person name="Antonin V."/>
            <person name="Barry K.W."/>
            <person name="Bougher N.L."/>
            <person name="Buchanan P."/>
            <person name="Buyck B."/>
            <person name="Bense V."/>
            <person name="Catcheside P."/>
            <person name="Chovatia M."/>
            <person name="Cooper J."/>
            <person name="Damon W."/>
            <person name="Desjardin D."/>
            <person name="Finy P."/>
            <person name="Geml J."/>
            <person name="Haridas S."/>
            <person name="Hughes K."/>
            <person name="Justo A."/>
            <person name="Karasinski D."/>
            <person name="Kautmanova I."/>
            <person name="Kiss B."/>
            <person name="Kocsube S."/>
            <person name="Kotiranta H."/>
            <person name="LaButti K.M."/>
            <person name="Lechner B.E."/>
            <person name="Liimatainen K."/>
            <person name="Lipzen A."/>
            <person name="Lukacs Z."/>
            <person name="Mihaltcheva S."/>
            <person name="Morgado L.N."/>
            <person name="Niskanen T."/>
            <person name="Noordeloos M.E."/>
            <person name="Ohm R.A."/>
            <person name="Ortiz-Santana B."/>
            <person name="Ovrebo C."/>
            <person name="Racz N."/>
            <person name="Riley R."/>
            <person name="Savchenko A."/>
            <person name="Shiryaev A."/>
            <person name="Soop K."/>
            <person name="Spirin V."/>
            <person name="Szebenyi C."/>
            <person name="Tomsovsky M."/>
            <person name="Tulloss R.E."/>
            <person name="Uehling J."/>
            <person name="Grigoriev I.V."/>
            <person name="Vagvolgyi C."/>
            <person name="Papp T."/>
            <person name="Martin F.M."/>
            <person name="Miettinen O."/>
            <person name="Hibbett D.S."/>
            <person name="Nagy L.G."/>
        </authorList>
    </citation>
    <scope>NUCLEOTIDE SEQUENCE [LARGE SCALE GENOMIC DNA]</scope>
    <source>
        <strain evidence="1 2">CBS 309.79</strain>
    </source>
</reference>
<name>A0A5C3Q9R5_9AGAR</name>
<dbReference type="OrthoDB" id="2688364at2759"/>
<protein>
    <recommendedName>
        <fullName evidence="3">F-box domain-containing protein</fullName>
    </recommendedName>
</protein>